<evidence type="ECO:0000313" key="2">
    <source>
        <dbReference type="EMBL" id="CZB10586.1"/>
    </source>
</evidence>
<dbReference type="EMBL" id="FITM01000007">
    <property type="protein sequence ID" value="CZB10586.1"/>
    <property type="molecule type" value="Genomic_DNA"/>
</dbReference>
<protein>
    <submittedName>
        <fullName evidence="2">Uncharacterized protein</fullName>
    </submittedName>
</protein>
<evidence type="ECO:0000256" key="1">
    <source>
        <dbReference type="SAM" id="MobiDB-lite"/>
    </source>
</evidence>
<feature type="compositionally biased region" description="Polar residues" evidence="1">
    <location>
        <begin position="11"/>
        <end position="20"/>
    </location>
</feature>
<keyword evidence="3" id="KW-1185">Reference proteome</keyword>
<dbReference type="Proteomes" id="UP000182631">
    <property type="component" value="Unassembled WGS sequence"/>
</dbReference>
<dbReference type="AlphaFoldDB" id="A0A170T2K4"/>
<gene>
    <name evidence="2" type="ORF">FLM9_58</name>
</gene>
<name>A0A170T2K4_9SYNE</name>
<reference evidence="3" key="1">
    <citation type="submission" date="2016-02" db="EMBL/GenBank/DDBJ databases">
        <authorList>
            <person name="liu f."/>
        </authorList>
    </citation>
    <scope>NUCLEOTIDE SEQUENCE [LARGE SCALE GENOMIC DNA]</scope>
</reference>
<accession>A0A170T2K4</accession>
<organism evidence="2 3">
    <name type="scientific">Candidatus Synechococcus spongiarum</name>
    <dbReference type="NCBI Taxonomy" id="431041"/>
    <lineage>
        <taxon>Bacteria</taxon>
        <taxon>Bacillati</taxon>
        <taxon>Cyanobacteriota</taxon>
        <taxon>Cyanophyceae</taxon>
        <taxon>Synechococcales</taxon>
        <taxon>Synechococcaceae</taxon>
        <taxon>Synechococcus</taxon>
    </lineage>
</organism>
<proteinExistence type="predicted"/>
<feature type="region of interest" description="Disordered" evidence="1">
    <location>
        <begin position="1"/>
        <end position="29"/>
    </location>
</feature>
<sequence>MQWLPVLQPQLRRQSGSQPRRSLAAPCTSGGNGWPLNMRIDQMNERIDRVYQLLLP</sequence>
<evidence type="ECO:0000313" key="3">
    <source>
        <dbReference type="Proteomes" id="UP000182631"/>
    </source>
</evidence>